<dbReference type="OrthoDB" id="9761531at2"/>
<sequence>MNTPFDDHISTDTAELYWNDKPSSDGKDPVRIHLLWGDGVKILEPGVDRTKVRSRGRDRVGWVKNESLGGKSLMEFYYIDVGQGDGLLIKTPDFQHILIDGGWPRTSQDAGKNAADFVDWKFFHDYAVDQIELEAMICSHNDQDHYGGLWDLLNPEQVEDLDTKGVRVKNFYHAGLGWWKKGSKKWLGEYHPKTGETFFTPLMGDRNAIIAALGNNEPRLAGEWAQFFQRVVESKWKNNQPTTIQRLSHVDETN</sequence>
<comment type="caution">
    <text evidence="1">The sequence shown here is derived from an EMBL/GenBank/DDBJ whole genome shotgun (WGS) entry which is preliminary data.</text>
</comment>
<proteinExistence type="predicted"/>
<dbReference type="InterPro" id="IPR036866">
    <property type="entry name" value="RibonucZ/Hydroxyglut_hydro"/>
</dbReference>
<gene>
    <name evidence="1" type="ORF">FEM03_06120</name>
</gene>
<dbReference type="PANTHER" id="PTHR30619">
    <property type="entry name" value="DNA INTERNALIZATION/COMPETENCE PROTEIN COMEC/REC2"/>
    <property type="match status" value="1"/>
</dbReference>
<evidence type="ECO:0008006" key="3">
    <source>
        <dbReference type="Google" id="ProtNLM"/>
    </source>
</evidence>
<evidence type="ECO:0000313" key="1">
    <source>
        <dbReference type="EMBL" id="TLD71712.1"/>
    </source>
</evidence>
<evidence type="ECO:0000313" key="2">
    <source>
        <dbReference type="Proteomes" id="UP000306196"/>
    </source>
</evidence>
<accession>A0A5R8KHF2</accession>
<dbReference type="RefSeq" id="WP_138085306.1">
    <property type="nucleotide sequence ID" value="NZ_VAUV01000004.1"/>
</dbReference>
<dbReference type="SUPFAM" id="SSF56281">
    <property type="entry name" value="Metallo-hydrolase/oxidoreductase"/>
    <property type="match status" value="1"/>
</dbReference>
<dbReference type="InterPro" id="IPR052159">
    <property type="entry name" value="Competence_DNA_uptake"/>
</dbReference>
<organism evidence="1 2">
    <name type="scientific">Phragmitibacter flavus</name>
    <dbReference type="NCBI Taxonomy" id="2576071"/>
    <lineage>
        <taxon>Bacteria</taxon>
        <taxon>Pseudomonadati</taxon>
        <taxon>Verrucomicrobiota</taxon>
        <taxon>Verrucomicrobiia</taxon>
        <taxon>Verrucomicrobiales</taxon>
        <taxon>Verrucomicrobiaceae</taxon>
        <taxon>Phragmitibacter</taxon>
    </lineage>
</organism>
<dbReference type="EMBL" id="VAUV01000004">
    <property type="protein sequence ID" value="TLD71712.1"/>
    <property type="molecule type" value="Genomic_DNA"/>
</dbReference>
<keyword evidence="2" id="KW-1185">Reference proteome</keyword>
<protein>
    <recommendedName>
        <fullName evidence="3">MBL fold metallo-hydrolase</fullName>
    </recommendedName>
</protein>
<name>A0A5R8KHF2_9BACT</name>
<dbReference type="AlphaFoldDB" id="A0A5R8KHF2"/>
<reference evidence="1 2" key="1">
    <citation type="submission" date="2019-05" db="EMBL/GenBank/DDBJ databases">
        <title>Verrucobacter flavum gen. nov., sp. nov. a new member of the family Verrucomicrobiaceae.</title>
        <authorList>
            <person name="Szuroczki S."/>
            <person name="Abbaszade G."/>
            <person name="Szabo A."/>
            <person name="Felfoldi T."/>
            <person name="Schumann P."/>
            <person name="Boka K."/>
            <person name="Keki Z."/>
            <person name="Toumi M."/>
            <person name="Toth E."/>
        </authorList>
    </citation>
    <scope>NUCLEOTIDE SEQUENCE [LARGE SCALE GENOMIC DNA]</scope>
    <source>
        <strain evidence="1 2">MG-N-17</strain>
    </source>
</reference>
<dbReference type="Gene3D" id="3.60.15.10">
    <property type="entry name" value="Ribonuclease Z/Hydroxyacylglutathione hydrolase-like"/>
    <property type="match status" value="1"/>
</dbReference>
<dbReference type="Proteomes" id="UP000306196">
    <property type="component" value="Unassembled WGS sequence"/>
</dbReference>
<dbReference type="PANTHER" id="PTHR30619:SF7">
    <property type="entry name" value="BETA-LACTAMASE DOMAIN PROTEIN"/>
    <property type="match status" value="1"/>
</dbReference>